<keyword evidence="2" id="KW-1133">Transmembrane helix</keyword>
<dbReference type="EMBL" id="JADBEM010000001">
    <property type="protein sequence ID" value="MBE1605382.1"/>
    <property type="molecule type" value="Genomic_DNA"/>
</dbReference>
<keyword evidence="4" id="KW-1185">Reference proteome</keyword>
<sequence>MSHARPEARPRSHLAAAGAQGSAKDSSARTAGWVLHVILLTAFVVSVVHYTDNYVRFDRYALNPDSPIQEPILIVVGWLLFTAFGVAGYVAYRRQRWWPAVALTALYSVSGLVSLVHYTDAAPSAFDGAQNTLIVADVVAGVAVVGLALWLMFRRALVADVEAADAAG</sequence>
<feature type="transmembrane region" description="Helical" evidence="2">
    <location>
        <begin position="133"/>
        <end position="153"/>
    </location>
</feature>
<protein>
    <submittedName>
        <fullName evidence="3">Uncharacterized protein</fullName>
    </submittedName>
</protein>
<feature type="transmembrane region" description="Helical" evidence="2">
    <location>
        <begin position="97"/>
        <end position="118"/>
    </location>
</feature>
<feature type="compositionally biased region" description="Basic and acidic residues" evidence="1">
    <location>
        <begin position="1"/>
        <end position="10"/>
    </location>
</feature>
<name>A0A927MXZ8_9ACTN</name>
<evidence type="ECO:0000256" key="2">
    <source>
        <dbReference type="SAM" id="Phobius"/>
    </source>
</evidence>
<reference evidence="3" key="1">
    <citation type="submission" date="2020-10" db="EMBL/GenBank/DDBJ databases">
        <title>Sequencing the genomes of 1000 actinobacteria strains.</title>
        <authorList>
            <person name="Klenk H.-P."/>
        </authorList>
    </citation>
    <scope>NUCLEOTIDE SEQUENCE</scope>
    <source>
        <strain evidence="3">DSM 45354</strain>
    </source>
</reference>
<proteinExistence type="predicted"/>
<accession>A0A927MXZ8</accession>
<feature type="transmembrane region" description="Helical" evidence="2">
    <location>
        <begin position="33"/>
        <end position="51"/>
    </location>
</feature>
<organism evidence="3 4">
    <name type="scientific">Actinopolymorpha pittospori</name>
    <dbReference type="NCBI Taxonomy" id="648752"/>
    <lineage>
        <taxon>Bacteria</taxon>
        <taxon>Bacillati</taxon>
        <taxon>Actinomycetota</taxon>
        <taxon>Actinomycetes</taxon>
        <taxon>Propionibacteriales</taxon>
        <taxon>Actinopolymorphaceae</taxon>
        <taxon>Actinopolymorpha</taxon>
    </lineage>
</organism>
<feature type="region of interest" description="Disordered" evidence="1">
    <location>
        <begin position="1"/>
        <end position="21"/>
    </location>
</feature>
<evidence type="ECO:0000313" key="3">
    <source>
        <dbReference type="EMBL" id="MBE1605382.1"/>
    </source>
</evidence>
<dbReference type="AlphaFoldDB" id="A0A927MXZ8"/>
<keyword evidence="2" id="KW-0812">Transmembrane</keyword>
<gene>
    <name evidence="3" type="ORF">HEB94_002230</name>
</gene>
<keyword evidence="2" id="KW-0472">Membrane</keyword>
<dbReference type="Proteomes" id="UP000638648">
    <property type="component" value="Unassembled WGS sequence"/>
</dbReference>
<evidence type="ECO:0000256" key="1">
    <source>
        <dbReference type="SAM" id="MobiDB-lite"/>
    </source>
</evidence>
<comment type="caution">
    <text evidence="3">The sequence shown here is derived from an EMBL/GenBank/DDBJ whole genome shotgun (WGS) entry which is preliminary data.</text>
</comment>
<dbReference type="RefSeq" id="WP_192749732.1">
    <property type="nucleotide sequence ID" value="NZ_BAABJL010000199.1"/>
</dbReference>
<evidence type="ECO:0000313" key="4">
    <source>
        <dbReference type="Proteomes" id="UP000638648"/>
    </source>
</evidence>
<feature type="transmembrane region" description="Helical" evidence="2">
    <location>
        <begin position="71"/>
        <end position="90"/>
    </location>
</feature>